<comment type="caution">
    <text evidence="2">The sequence shown here is derived from an EMBL/GenBank/DDBJ whole genome shotgun (WGS) entry which is preliminary data.</text>
</comment>
<dbReference type="EMBL" id="AMYB01000003">
    <property type="protein sequence ID" value="OAD04880.1"/>
    <property type="molecule type" value="Genomic_DNA"/>
</dbReference>
<accession>A0A162QQF4</accession>
<sequence>MTILSNRNLDGPPRHRSNTDDKRDIESASGKNERSKEELNVGEKQHVGMETDTQTKRFINAVAVNL</sequence>
<gene>
    <name evidence="2" type="ORF">MUCCIDRAFT_108716</name>
</gene>
<proteinExistence type="predicted"/>
<name>A0A162QQF4_MUCCL</name>
<reference evidence="2 3" key="1">
    <citation type="submission" date="2015-06" db="EMBL/GenBank/DDBJ databases">
        <title>Expansion of signal transduction pathways in fungi by whole-genome duplication.</title>
        <authorList>
            <consortium name="DOE Joint Genome Institute"/>
            <person name="Corrochano L.M."/>
            <person name="Kuo A."/>
            <person name="Marcet-Houben M."/>
            <person name="Polaino S."/>
            <person name="Salamov A."/>
            <person name="Villalobos J.M."/>
            <person name="Alvarez M.I."/>
            <person name="Avalos J."/>
            <person name="Benito E.P."/>
            <person name="Benoit I."/>
            <person name="Burger G."/>
            <person name="Camino L.P."/>
            <person name="Canovas D."/>
            <person name="Cerda-Olmedo E."/>
            <person name="Cheng J.-F."/>
            <person name="Dominguez A."/>
            <person name="Elias M."/>
            <person name="Eslava A.P."/>
            <person name="Glaser F."/>
            <person name="Grimwood J."/>
            <person name="Gutierrez G."/>
            <person name="Heitman J."/>
            <person name="Henrissat B."/>
            <person name="Iturriaga E.A."/>
            <person name="Lang B.F."/>
            <person name="Lavin J.L."/>
            <person name="Lee S."/>
            <person name="Li W."/>
            <person name="Lindquist E."/>
            <person name="Lopez-Garcia S."/>
            <person name="Luque E.M."/>
            <person name="Marcos A.T."/>
            <person name="Martin J."/>
            <person name="Mccluskey K."/>
            <person name="Medina H.R."/>
            <person name="Miralles-Duran A."/>
            <person name="Miyazaki A."/>
            <person name="Munoz-Torres E."/>
            <person name="Oguiza J.A."/>
            <person name="Ohm R."/>
            <person name="Olmedo M."/>
            <person name="Orejas M."/>
            <person name="Ortiz-Castellanos L."/>
            <person name="Pisabarro A.G."/>
            <person name="Rodriguez-Romero J."/>
            <person name="Ruiz-Herrera J."/>
            <person name="Ruiz-Vazquez R."/>
            <person name="Sanz C."/>
            <person name="Schackwitz W."/>
            <person name="Schmutz J."/>
            <person name="Shahriari M."/>
            <person name="Shelest E."/>
            <person name="Silva-Franco F."/>
            <person name="Soanes D."/>
            <person name="Syed K."/>
            <person name="Tagua V.G."/>
            <person name="Talbot N.J."/>
            <person name="Thon M."/>
            <person name="De Vries R.P."/>
            <person name="Wiebenga A."/>
            <person name="Yadav J.S."/>
            <person name="Braun E.L."/>
            <person name="Baker S."/>
            <person name="Garre V."/>
            <person name="Horwitz B."/>
            <person name="Torres-Martinez S."/>
            <person name="Idnurm A."/>
            <person name="Herrera-Estrella A."/>
            <person name="Gabaldon T."/>
            <person name="Grigoriev I.V."/>
        </authorList>
    </citation>
    <scope>NUCLEOTIDE SEQUENCE [LARGE SCALE GENOMIC DNA]</scope>
    <source>
        <strain evidence="2 3">CBS 277.49</strain>
    </source>
</reference>
<feature type="compositionally biased region" description="Basic and acidic residues" evidence="1">
    <location>
        <begin position="17"/>
        <end position="52"/>
    </location>
</feature>
<dbReference type="Proteomes" id="UP000077051">
    <property type="component" value="Unassembled WGS sequence"/>
</dbReference>
<feature type="region of interest" description="Disordered" evidence="1">
    <location>
        <begin position="1"/>
        <end position="52"/>
    </location>
</feature>
<organism evidence="2 3">
    <name type="scientific">Mucor lusitanicus CBS 277.49</name>
    <dbReference type="NCBI Taxonomy" id="747725"/>
    <lineage>
        <taxon>Eukaryota</taxon>
        <taxon>Fungi</taxon>
        <taxon>Fungi incertae sedis</taxon>
        <taxon>Mucoromycota</taxon>
        <taxon>Mucoromycotina</taxon>
        <taxon>Mucoromycetes</taxon>
        <taxon>Mucorales</taxon>
        <taxon>Mucorineae</taxon>
        <taxon>Mucoraceae</taxon>
        <taxon>Mucor</taxon>
    </lineage>
</organism>
<dbReference type="AlphaFoldDB" id="A0A162QQF4"/>
<evidence type="ECO:0000313" key="2">
    <source>
        <dbReference type="EMBL" id="OAD04880.1"/>
    </source>
</evidence>
<dbReference type="VEuPathDB" id="FungiDB:MUCCIDRAFT_108716"/>
<evidence type="ECO:0000256" key="1">
    <source>
        <dbReference type="SAM" id="MobiDB-lite"/>
    </source>
</evidence>
<keyword evidence="3" id="KW-1185">Reference proteome</keyword>
<protein>
    <submittedName>
        <fullName evidence="2">Uncharacterized protein</fullName>
    </submittedName>
</protein>
<evidence type="ECO:0000313" key="3">
    <source>
        <dbReference type="Proteomes" id="UP000077051"/>
    </source>
</evidence>